<reference evidence="2 3" key="1">
    <citation type="journal article" date="2015" name="Plant Cell">
        <title>Oil accumulation by the oleaginous diatom Fistulifera solaris as revealed by the genome and transcriptome.</title>
        <authorList>
            <person name="Tanaka T."/>
            <person name="Maeda Y."/>
            <person name="Veluchamy A."/>
            <person name="Tanaka M."/>
            <person name="Abida H."/>
            <person name="Marechal E."/>
            <person name="Bowler C."/>
            <person name="Muto M."/>
            <person name="Sunaga Y."/>
            <person name="Tanaka M."/>
            <person name="Yoshino T."/>
            <person name="Taniguchi T."/>
            <person name="Fukuda Y."/>
            <person name="Nemoto M."/>
            <person name="Matsumoto M."/>
            <person name="Wong P.S."/>
            <person name="Aburatani S."/>
            <person name="Fujibuchi W."/>
        </authorList>
    </citation>
    <scope>NUCLEOTIDE SEQUENCE [LARGE SCALE GENOMIC DNA]</scope>
    <source>
        <strain evidence="2 3">JPCC DA0580</strain>
    </source>
</reference>
<evidence type="ECO:0000313" key="2">
    <source>
        <dbReference type="EMBL" id="GAX23100.1"/>
    </source>
</evidence>
<dbReference type="Proteomes" id="UP000198406">
    <property type="component" value="Unassembled WGS sequence"/>
</dbReference>
<dbReference type="EMBL" id="BDSP01000195">
    <property type="protein sequence ID" value="GAX23100.1"/>
    <property type="molecule type" value="Genomic_DNA"/>
</dbReference>
<comment type="caution">
    <text evidence="2">The sequence shown here is derived from an EMBL/GenBank/DDBJ whole genome shotgun (WGS) entry which is preliminary data.</text>
</comment>
<proteinExistence type="predicted"/>
<name>A0A1Z5KA07_FISSO</name>
<evidence type="ECO:0000313" key="3">
    <source>
        <dbReference type="Proteomes" id="UP000198406"/>
    </source>
</evidence>
<sequence>MKFAFALAATVFTIGNVSAQTTLEAPEVVVFYLNTNAASDACSPVEYTYVDNKITPDLNMAMFDHNIEEIQWTTSDGAPSRKLRAGEERELNPTCDWCRPIYGRALCNVLYNCGFRRRLQGGSTLTEVQKAELAASLKASCEENLAFAASRPTISAACAAGLAGAECFVQYV</sequence>
<evidence type="ECO:0000256" key="1">
    <source>
        <dbReference type="SAM" id="SignalP"/>
    </source>
</evidence>
<keyword evidence="3" id="KW-1185">Reference proteome</keyword>
<accession>A0A1Z5KA07</accession>
<dbReference type="InParanoid" id="A0A1Z5KA07"/>
<protein>
    <recommendedName>
        <fullName evidence="4">Saposin B-type domain-containing protein</fullName>
    </recommendedName>
</protein>
<keyword evidence="1" id="KW-0732">Signal</keyword>
<dbReference type="AlphaFoldDB" id="A0A1Z5KA07"/>
<evidence type="ECO:0008006" key="4">
    <source>
        <dbReference type="Google" id="ProtNLM"/>
    </source>
</evidence>
<gene>
    <name evidence="2" type="ORF">FisN_25Lh063</name>
</gene>
<organism evidence="2 3">
    <name type="scientific">Fistulifera solaris</name>
    <name type="common">Oleaginous diatom</name>
    <dbReference type="NCBI Taxonomy" id="1519565"/>
    <lineage>
        <taxon>Eukaryota</taxon>
        <taxon>Sar</taxon>
        <taxon>Stramenopiles</taxon>
        <taxon>Ochrophyta</taxon>
        <taxon>Bacillariophyta</taxon>
        <taxon>Bacillariophyceae</taxon>
        <taxon>Bacillariophycidae</taxon>
        <taxon>Naviculales</taxon>
        <taxon>Naviculaceae</taxon>
        <taxon>Fistulifera</taxon>
    </lineage>
</organism>
<feature type="chain" id="PRO_5013278198" description="Saposin B-type domain-containing protein" evidence="1">
    <location>
        <begin position="20"/>
        <end position="172"/>
    </location>
</feature>
<feature type="signal peptide" evidence="1">
    <location>
        <begin position="1"/>
        <end position="19"/>
    </location>
</feature>